<dbReference type="EMBL" id="CM000881">
    <property type="protein sequence ID" value="KQK06431.1"/>
    <property type="molecule type" value="Genomic_DNA"/>
</dbReference>
<dbReference type="EnsemblPlants" id="KQK06431">
    <property type="protein sequence ID" value="KQK06431"/>
    <property type="gene ID" value="BRADI_2g26338v3"/>
</dbReference>
<keyword evidence="2" id="KW-0812">Transmembrane</keyword>
<feature type="region of interest" description="Disordered" evidence="1">
    <location>
        <begin position="55"/>
        <end position="145"/>
    </location>
</feature>
<dbReference type="Gramene" id="KQK06431">
    <property type="protein sequence ID" value="KQK06431"/>
    <property type="gene ID" value="BRADI_2g26338v3"/>
</dbReference>
<evidence type="ECO:0000313" key="4">
    <source>
        <dbReference type="EnsemblPlants" id="KQK06431"/>
    </source>
</evidence>
<feature type="compositionally biased region" description="Low complexity" evidence="1">
    <location>
        <begin position="104"/>
        <end position="120"/>
    </location>
</feature>
<keyword evidence="2" id="KW-1133">Transmembrane helix</keyword>
<keyword evidence="2" id="KW-0472">Membrane</keyword>
<dbReference type="PANTHER" id="PTHR36789:SF1">
    <property type="entry name" value="TRANSMEMBRANE PROTEIN"/>
    <property type="match status" value="1"/>
</dbReference>
<accession>A0A0Q3G518</accession>
<gene>
    <name evidence="3" type="ORF">BRADI_2g26338v3</name>
</gene>
<keyword evidence="5" id="KW-1185">Reference proteome</keyword>
<protein>
    <submittedName>
        <fullName evidence="3 4">Uncharacterized protein</fullName>
    </submittedName>
</protein>
<dbReference type="InParanoid" id="A0A0Q3G518"/>
<proteinExistence type="predicted"/>
<organism evidence="3">
    <name type="scientific">Brachypodium distachyon</name>
    <name type="common">Purple false brome</name>
    <name type="synonym">Trachynia distachya</name>
    <dbReference type="NCBI Taxonomy" id="15368"/>
    <lineage>
        <taxon>Eukaryota</taxon>
        <taxon>Viridiplantae</taxon>
        <taxon>Streptophyta</taxon>
        <taxon>Embryophyta</taxon>
        <taxon>Tracheophyta</taxon>
        <taxon>Spermatophyta</taxon>
        <taxon>Magnoliopsida</taxon>
        <taxon>Liliopsida</taxon>
        <taxon>Poales</taxon>
        <taxon>Poaceae</taxon>
        <taxon>BOP clade</taxon>
        <taxon>Pooideae</taxon>
        <taxon>Stipodae</taxon>
        <taxon>Brachypodieae</taxon>
        <taxon>Brachypodium</taxon>
    </lineage>
</organism>
<dbReference type="PANTHER" id="PTHR36789">
    <property type="entry name" value="TRANSMEMBRANE PROTEIN"/>
    <property type="match status" value="1"/>
</dbReference>
<dbReference type="AlphaFoldDB" id="A0A0Q3G518"/>
<dbReference type="Proteomes" id="UP000008810">
    <property type="component" value="Chromosome 2"/>
</dbReference>
<reference evidence="3" key="2">
    <citation type="submission" date="2017-06" db="EMBL/GenBank/DDBJ databases">
        <title>WGS assembly of Brachypodium distachyon.</title>
        <authorList>
            <consortium name="The International Brachypodium Initiative"/>
            <person name="Lucas S."/>
            <person name="Harmon-Smith M."/>
            <person name="Lail K."/>
            <person name="Tice H."/>
            <person name="Grimwood J."/>
            <person name="Bruce D."/>
            <person name="Barry K."/>
            <person name="Shu S."/>
            <person name="Lindquist E."/>
            <person name="Wang M."/>
            <person name="Pitluck S."/>
            <person name="Vogel J.P."/>
            <person name="Garvin D.F."/>
            <person name="Mockler T.C."/>
            <person name="Schmutz J."/>
            <person name="Rokhsar D."/>
            <person name="Bevan M.W."/>
        </authorList>
    </citation>
    <scope>NUCLEOTIDE SEQUENCE</scope>
    <source>
        <strain evidence="3">Bd21</strain>
    </source>
</reference>
<reference evidence="3 4" key="1">
    <citation type="journal article" date="2010" name="Nature">
        <title>Genome sequencing and analysis of the model grass Brachypodium distachyon.</title>
        <authorList>
            <consortium name="International Brachypodium Initiative"/>
        </authorList>
    </citation>
    <scope>NUCLEOTIDE SEQUENCE [LARGE SCALE GENOMIC DNA]</scope>
    <source>
        <strain evidence="3 4">Bd21</strain>
    </source>
</reference>
<feature type="transmembrane region" description="Helical" evidence="2">
    <location>
        <begin position="170"/>
        <end position="190"/>
    </location>
</feature>
<feature type="compositionally biased region" description="Pro residues" evidence="1">
    <location>
        <begin position="121"/>
        <end position="144"/>
    </location>
</feature>
<reference evidence="4" key="3">
    <citation type="submission" date="2018-08" db="UniProtKB">
        <authorList>
            <consortium name="EnsemblPlants"/>
        </authorList>
    </citation>
    <scope>IDENTIFICATION</scope>
    <source>
        <strain evidence="4">cv. Bd21</strain>
    </source>
</reference>
<sequence length="191" mass="19523">MAVISCGLAPLGLRRVGFRRGKTGSDGSVGWCVFPGVLLLLSCPCGGSGRDLPCFASAQPPPRRPPMRRHPPPERRHHSAPVRLHPAATPIRPCTRHPDAPQCAATPSRSAAATPPKCASTPPPPPSAPAPPPTPPPPGAPPPRRLSAAAAAVALTGALVWAGASLLLQLVLISASIFAAAVKYSFVAALL</sequence>
<name>A0A0Q3G518_BRADI</name>
<feature type="compositionally biased region" description="Basic residues" evidence="1">
    <location>
        <begin position="65"/>
        <end position="80"/>
    </location>
</feature>
<evidence type="ECO:0000313" key="3">
    <source>
        <dbReference type="EMBL" id="KQK06431.1"/>
    </source>
</evidence>
<evidence type="ECO:0000256" key="1">
    <source>
        <dbReference type="SAM" id="MobiDB-lite"/>
    </source>
</evidence>
<evidence type="ECO:0000256" key="2">
    <source>
        <dbReference type="SAM" id="Phobius"/>
    </source>
</evidence>
<evidence type="ECO:0000313" key="5">
    <source>
        <dbReference type="Proteomes" id="UP000008810"/>
    </source>
</evidence>